<reference evidence="2" key="1">
    <citation type="submission" date="2019-08" db="EMBL/GenBank/DDBJ databases">
        <authorList>
            <person name="Kucharzyk K."/>
            <person name="Murdoch R.W."/>
            <person name="Higgins S."/>
            <person name="Loffler F."/>
        </authorList>
    </citation>
    <scope>NUCLEOTIDE SEQUENCE</scope>
</reference>
<sequence length="212" mass="21296">MRLVDPVVPEAATTVSPAACAPAIDVPPVPTAGSPAAAAAAIAFELVSAGSQLTSTRPSISPAATWAASAASAWRAAALICSKVPSIATSGHSCSSSTHSAAGVDPAADSIDEAAATNCTAATVSPAVDNWRMISLSSPAGSSPPCDLRLPPLLPMIATLRVPESMVSSSTVHGERCLTQPEQCPRWRRPPGRARQMDAAAPSAGRGDPANQ</sequence>
<dbReference type="EMBL" id="VSSQ01037301">
    <property type="protein sequence ID" value="MPM89948.1"/>
    <property type="molecule type" value="Genomic_DNA"/>
</dbReference>
<protein>
    <submittedName>
        <fullName evidence="2">Uncharacterized protein</fullName>
    </submittedName>
</protein>
<comment type="caution">
    <text evidence="2">The sequence shown here is derived from an EMBL/GenBank/DDBJ whole genome shotgun (WGS) entry which is preliminary data.</text>
</comment>
<feature type="region of interest" description="Disordered" evidence="1">
    <location>
        <begin position="171"/>
        <end position="212"/>
    </location>
</feature>
<organism evidence="2">
    <name type="scientific">bioreactor metagenome</name>
    <dbReference type="NCBI Taxonomy" id="1076179"/>
    <lineage>
        <taxon>unclassified sequences</taxon>
        <taxon>metagenomes</taxon>
        <taxon>ecological metagenomes</taxon>
    </lineage>
</organism>
<name>A0A645DLJ8_9ZZZZ</name>
<proteinExistence type="predicted"/>
<evidence type="ECO:0000256" key="1">
    <source>
        <dbReference type="SAM" id="MobiDB-lite"/>
    </source>
</evidence>
<dbReference type="AlphaFoldDB" id="A0A645DLJ8"/>
<gene>
    <name evidence="2" type="ORF">SDC9_137063</name>
</gene>
<accession>A0A645DLJ8</accession>
<evidence type="ECO:0000313" key="2">
    <source>
        <dbReference type="EMBL" id="MPM89948.1"/>
    </source>
</evidence>